<proteinExistence type="predicted"/>
<dbReference type="GO" id="GO:0005634">
    <property type="term" value="C:nucleus"/>
    <property type="evidence" value="ECO:0007669"/>
    <property type="project" value="UniProtKB-SubCell"/>
</dbReference>
<reference evidence="6" key="1">
    <citation type="submission" date="2021-01" db="EMBL/GenBank/DDBJ databases">
        <title>Phytophthora aleatoria, a newly-described species from Pinus radiata is distinct from Phytophthora cactorum isolates based on comparative genomics.</title>
        <authorList>
            <person name="Mcdougal R."/>
            <person name="Panda P."/>
            <person name="Williams N."/>
            <person name="Studholme D.J."/>
        </authorList>
    </citation>
    <scope>NUCLEOTIDE SEQUENCE</scope>
    <source>
        <strain evidence="6">NZFS 4037</strain>
    </source>
</reference>
<dbReference type="PANTHER" id="PTHR46481">
    <property type="entry name" value="ZINC FINGER BED DOMAIN-CONTAINING PROTEIN 4"/>
    <property type="match status" value="1"/>
</dbReference>
<keyword evidence="2" id="KW-0479">Metal-binding</keyword>
<protein>
    <submittedName>
        <fullName evidence="6">Uncharacterized protein</fullName>
    </submittedName>
</protein>
<dbReference type="Proteomes" id="UP000709295">
    <property type="component" value="Unassembled WGS sequence"/>
</dbReference>
<evidence type="ECO:0000256" key="3">
    <source>
        <dbReference type="ARBA" id="ARBA00022771"/>
    </source>
</evidence>
<dbReference type="InterPro" id="IPR052035">
    <property type="entry name" value="ZnF_BED_domain_contain"/>
</dbReference>
<comment type="subcellular location">
    <subcellularLocation>
        <location evidence="1">Nucleus</location>
    </subcellularLocation>
</comment>
<comment type="caution">
    <text evidence="6">The sequence shown here is derived from an EMBL/GenBank/DDBJ whole genome shotgun (WGS) entry which is preliminary data.</text>
</comment>
<evidence type="ECO:0000313" key="7">
    <source>
        <dbReference type="Proteomes" id="UP000709295"/>
    </source>
</evidence>
<evidence type="ECO:0000313" key="6">
    <source>
        <dbReference type="EMBL" id="KAG6943787.1"/>
    </source>
</evidence>
<accession>A0A8J5M1B9</accession>
<gene>
    <name evidence="6" type="ORF">JG688_00017431</name>
</gene>
<evidence type="ECO:0000256" key="1">
    <source>
        <dbReference type="ARBA" id="ARBA00004123"/>
    </source>
</evidence>
<dbReference type="EMBL" id="JAENGY010002576">
    <property type="protein sequence ID" value="KAG6943787.1"/>
    <property type="molecule type" value="Genomic_DNA"/>
</dbReference>
<evidence type="ECO:0000256" key="4">
    <source>
        <dbReference type="ARBA" id="ARBA00022833"/>
    </source>
</evidence>
<keyword evidence="7" id="KW-1185">Reference proteome</keyword>
<keyword evidence="4" id="KW-0862">Zinc</keyword>
<evidence type="ECO:0000256" key="2">
    <source>
        <dbReference type="ARBA" id="ARBA00022723"/>
    </source>
</evidence>
<dbReference type="AlphaFoldDB" id="A0A8J5M1B9"/>
<evidence type="ECO:0000256" key="5">
    <source>
        <dbReference type="ARBA" id="ARBA00023242"/>
    </source>
</evidence>
<keyword evidence="5" id="KW-0539">Nucleus</keyword>
<name>A0A8J5M1B9_9STRA</name>
<feature type="non-terminal residue" evidence="6">
    <location>
        <position position="1"/>
    </location>
</feature>
<dbReference type="GO" id="GO:0008270">
    <property type="term" value="F:zinc ion binding"/>
    <property type="evidence" value="ECO:0007669"/>
    <property type="project" value="UniProtKB-KW"/>
</dbReference>
<dbReference type="PANTHER" id="PTHR46481:SF10">
    <property type="entry name" value="ZINC FINGER BED DOMAIN-CONTAINING PROTEIN 39"/>
    <property type="match status" value="1"/>
</dbReference>
<keyword evidence="3" id="KW-0863">Zinc-finger</keyword>
<sequence>HLGTEFSNAKAEVALIDWVAENALPFAIVEQPKCIGFCVILEPSYKLPCHQTARRRVIVRWKWERNLTRKTIIRCLIFRDIRSSRTTITTDTWTPAASKGYIVVTLHGVGEKWNLRSVILGCRRVEYPHTGTRLADHLLDVVTATDGPLLATIWAITTDNAKNNESMVCPIRSKLPIAIQQHTQATMTSSAADMSPKSRRVIEEPHNVFQVRCLAHVLQLAVKAGLEDCVFVDTSIGIMRDILKKLADSTSLNEDLQRKCNVLKVGFERQARLRY</sequence>
<organism evidence="6 7">
    <name type="scientific">Phytophthora aleatoria</name>
    <dbReference type="NCBI Taxonomy" id="2496075"/>
    <lineage>
        <taxon>Eukaryota</taxon>
        <taxon>Sar</taxon>
        <taxon>Stramenopiles</taxon>
        <taxon>Oomycota</taxon>
        <taxon>Peronosporomycetes</taxon>
        <taxon>Peronosporales</taxon>
        <taxon>Peronosporaceae</taxon>
        <taxon>Phytophthora</taxon>
    </lineage>
</organism>